<dbReference type="InterPro" id="IPR051380">
    <property type="entry name" value="pH-response_reg_palI/RIM9"/>
</dbReference>
<feature type="transmembrane region" description="Helical" evidence="2">
    <location>
        <begin position="170"/>
        <end position="193"/>
    </location>
</feature>
<dbReference type="PANTHER" id="PTHR28013:SF4">
    <property type="entry name" value="MARVEL DOMAIN-CONTAINING PROTEIN"/>
    <property type="match status" value="1"/>
</dbReference>
<feature type="region of interest" description="Disordered" evidence="1">
    <location>
        <begin position="240"/>
        <end position="262"/>
    </location>
</feature>
<accession>A0A8S0VW78</accession>
<keyword evidence="2" id="KW-0472">Membrane</keyword>
<evidence type="ECO:0000313" key="3">
    <source>
        <dbReference type="EMBL" id="CAA7264824.1"/>
    </source>
</evidence>
<feature type="compositionally biased region" description="Polar residues" evidence="1">
    <location>
        <begin position="315"/>
        <end position="361"/>
    </location>
</feature>
<name>A0A8S0VW78_CYCAE</name>
<dbReference type="InterPro" id="IPR009571">
    <property type="entry name" value="SUR7/Rim9-like_fungi"/>
</dbReference>
<dbReference type="AlphaFoldDB" id="A0A8S0VW78"/>
<dbReference type="GO" id="GO:0035838">
    <property type="term" value="C:growing cell tip"/>
    <property type="evidence" value="ECO:0007669"/>
    <property type="project" value="TreeGrafter"/>
</dbReference>
<dbReference type="GO" id="GO:0005886">
    <property type="term" value="C:plasma membrane"/>
    <property type="evidence" value="ECO:0007669"/>
    <property type="project" value="InterPro"/>
</dbReference>
<evidence type="ECO:0000313" key="4">
    <source>
        <dbReference type="Proteomes" id="UP000467700"/>
    </source>
</evidence>
<gene>
    <name evidence="3" type="ORF">AAE3_LOCUS7008</name>
</gene>
<feature type="region of interest" description="Disordered" evidence="1">
    <location>
        <begin position="202"/>
        <end position="226"/>
    </location>
</feature>
<sequence length="588" mass="62700">MGCLRPATPGFIVTLVATILLAVVSFCVPYFKSIYFLKANITVENYNGSITFGTLGYCLQLPTGTTCSKPSVGYELDINGLIGNDSRIQIPQVAVKWITYALVLHIVALVGAAGSAVFGLLAHVREMSMACCSTFVSGFAAVIAMLAFIFDMVLFFVAKARINAVGSAEIGNAIWLTLAAWLLLFFSGCFYTLGRCCISKRPSGGGKRQDEGGIPWGNKDVETGPNKDYAEQMRLDAVKAEADRKARQKQGEGGLPAFYESQPLTAHVDGDRVLLEGDHNESQVNLAGTSAPPARHTGYVPAAPGTRATDDYYSPQPQTPGNNSYPPQQNLSRQRSEYSTYTANVPHSPSPQNSLPTQGTAYSAAGGYGQPSNYPYNVPMTTSPPPSNQMLAPPGQYTSDQYGRDYGHTSGGTSYHSASSHVQQPSSYSQYDPYGSQPQPQPQYAEPAYNSDPYNNTPTSPPMPQASTYAASNPYYGASSSPPPQQGRGQPERSYTLGGDGYGMNSVPPLPEHSTPGGAYYAYGGDQQPQHINPYAPSPIDTNTGYAAQPVHTSPVKGPRAQPGAIPEDSPPGYEPGTSGITGNWGKR</sequence>
<reference evidence="3 4" key="1">
    <citation type="submission" date="2020-01" db="EMBL/GenBank/DDBJ databases">
        <authorList>
            <person name="Gupta K D."/>
        </authorList>
    </citation>
    <scope>NUCLEOTIDE SEQUENCE [LARGE SCALE GENOMIC DNA]</scope>
</reference>
<feature type="transmembrane region" description="Helical" evidence="2">
    <location>
        <begin position="97"/>
        <end position="122"/>
    </location>
</feature>
<dbReference type="Pfam" id="PF06687">
    <property type="entry name" value="SUR7"/>
    <property type="match status" value="1"/>
</dbReference>
<organism evidence="3 4">
    <name type="scientific">Cyclocybe aegerita</name>
    <name type="common">Black poplar mushroom</name>
    <name type="synonym">Agrocybe aegerita</name>
    <dbReference type="NCBI Taxonomy" id="1973307"/>
    <lineage>
        <taxon>Eukaryota</taxon>
        <taxon>Fungi</taxon>
        <taxon>Dikarya</taxon>
        <taxon>Basidiomycota</taxon>
        <taxon>Agaricomycotina</taxon>
        <taxon>Agaricomycetes</taxon>
        <taxon>Agaricomycetidae</taxon>
        <taxon>Agaricales</taxon>
        <taxon>Agaricineae</taxon>
        <taxon>Bolbitiaceae</taxon>
        <taxon>Cyclocybe</taxon>
    </lineage>
</organism>
<proteinExistence type="predicted"/>
<comment type="caution">
    <text evidence="3">The sequence shown here is derived from an EMBL/GenBank/DDBJ whole genome shotgun (WGS) entry which is preliminary data.</text>
</comment>
<dbReference type="PANTHER" id="PTHR28013">
    <property type="entry name" value="PROTEIN DCV1-RELATED"/>
    <property type="match status" value="1"/>
</dbReference>
<dbReference type="GO" id="GO:0032153">
    <property type="term" value="C:cell division site"/>
    <property type="evidence" value="ECO:0007669"/>
    <property type="project" value="TreeGrafter"/>
</dbReference>
<protein>
    <recommendedName>
        <fullName evidence="5">Pali-domain-containing protein</fullName>
    </recommendedName>
</protein>
<feature type="compositionally biased region" description="Polar residues" evidence="1">
    <location>
        <begin position="370"/>
        <end position="381"/>
    </location>
</feature>
<keyword evidence="4" id="KW-1185">Reference proteome</keyword>
<evidence type="ECO:0000256" key="1">
    <source>
        <dbReference type="SAM" id="MobiDB-lite"/>
    </source>
</evidence>
<dbReference type="EMBL" id="CACVBS010000046">
    <property type="protein sequence ID" value="CAA7264824.1"/>
    <property type="molecule type" value="Genomic_DNA"/>
</dbReference>
<feature type="compositionally biased region" description="Low complexity" evidence="1">
    <location>
        <begin position="469"/>
        <end position="480"/>
    </location>
</feature>
<evidence type="ECO:0000256" key="2">
    <source>
        <dbReference type="SAM" id="Phobius"/>
    </source>
</evidence>
<feature type="transmembrane region" description="Helical" evidence="2">
    <location>
        <begin position="12"/>
        <end position="31"/>
    </location>
</feature>
<feature type="region of interest" description="Disordered" evidence="1">
    <location>
        <begin position="283"/>
        <end position="588"/>
    </location>
</feature>
<dbReference type="Proteomes" id="UP000467700">
    <property type="component" value="Unassembled WGS sequence"/>
</dbReference>
<feature type="compositionally biased region" description="Polar residues" evidence="1">
    <location>
        <begin position="411"/>
        <end position="422"/>
    </location>
</feature>
<feature type="transmembrane region" description="Helical" evidence="2">
    <location>
        <begin position="134"/>
        <end position="158"/>
    </location>
</feature>
<keyword evidence="2" id="KW-0812">Transmembrane</keyword>
<evidence type="ECO:0008006" key="5">
    <source>
        <dbReference type="Google" id="ProtNLM"/>
    </source>
</evidence>
<keyword evidence="2" id="KW-1133">Transmembrane helix</keyword>
<dbReference type="OrthoDB" id="3365245at2759"/>
<feature type="compositionally biased region" description="Low complexity" evidence="1">
    <location>
        <begin position="423"/>
        <end position="438"/>
    </location>
</feature>